<feature type="domain" description="Phosphotyrosine protein phosphatase I" evidence="2">
    <location>
        <begin position="4"/>
        <end position="136"/>
    </location>
</feature>
<dbReference type="RefSeq" id="WP_285724969.1">
    <property type="nucleotide sequence ID" value="NZ_BSDD01000003.1"/>
</dbReference>
<accession>A0ABQ5Q7M9</accession>
<evidence type="ECO:0000313" key="4">
    <source>
        <dbReference type="Proteomes" id="UP001165089"/>
    </source>
</evidence>
<dbReference type="PANTHER" id="PTHR43428:SF1">
    <property type="entry name" value="ARSENATE REDUCTASE"/>
    <property type="match status" value="1"/>
</dbReference>
<proteinExistence type="predicted"/>
<dbReference type="Pfam" id="PF01451">
    <property type="entry name" value="LMWPc"/>
    <property type="match status" value="1"/>
</dbReference>
<dbReference type="Gene3D" id="3.40.50.2300">
    <property type="match status" value="1"/>
</dbReference>
<dbReference type="PANTHER" id="PTHR43428">
    <property type="entry name" value="ARSENATE REDUCTASE"/>
    <property type="match status" value="1"/>
</dbReference>
<dbReference type="EMBL" id="BSDD01000003">
    <property type="protein sequence ID" value="GLH70331.1"/>
    <property type="molecule type" value="Genomic_DNA"/>
</dbReference>
<reference evidence="3 4" key="1">
    <citation type="journal article" date="2023" name="Antonie Van Leeuwenhoek">
        <title>Mesoterricola silvestris gen. nov., sp. nov., Mesoterricola sediminis sp. nov., Geothrix oryzae sp. nov., Geothrix edaphica sp. nov., Geothrix rubra sp. nov., and Geothrix limicola sp. nov., six novel members of Acidobacteriota isolated from soils.</title>
        <authorList>
            <person name="Itoh H."/>
            <person name="Sugisawa Y."/>
            <person name="Mise K."/>
            <person name="Xu Z."/>
            <person name="Kuniyasu M."/>
            <person name="Ushijima N."/>
            <person name="Kawano K."/>
            <person name="Kobayashi E."/>
            <person name="Shiratori Y."/>
            <person name="Masuda Y."/>
            <person name="Senoo K."/>
        </authorList>
    </citation>
    <scope>NUCLEOTIDE SEQUENCE [LARGE SCALE GENOMIC DNA]</scope>
    <source>
        <strain evidence="3 4">Red803</strain>
    </source>
</reference>
<evidence type="ECO:0000256" key="1">
    <source>
        <dbReference type="ARBA" id="ARBA00022849"/>
    </source>
</evidence>
<dbReference type="InterPro" id="IPR036196">
    <property type="entry name" value="Ptyr_pPase_sf"/>
</dbReference>
<keyword evidence="4" id="KW-1185">Reference proteome</keyword>
<name>A0ABQ5Q7M9_9BACT</name>
<dbReference type="Proteomes" id="UP001165089">
    <property type="component" value="Unassembled WGS sequence"/>
</dbReference>
<evidence type="ECO:0000259" key="2">
    <source>
        <dbReference type="SMART" id="SM00226"/>
    </source>
</evidence>
<sequence>MRTQSILFLCVANSARSQMAEGLARQMFPGFRIQSAGSRPSRVNPYALEALAEQGIDATTHTSKSVETIDPATVDLVITLCAEEVCPLFLGKAERLHWPIPDPASDDPSLAPEELRARFRAGRDEIRRRLETLKEERAW</sequence>
<dbReference type="InterPro" id="IPR023485">
    <property type="entry name" value="Ptyr_pPase"/>
</dbReference>
<organism evidence="3 4">
    <name type="scientific">Geothrix rubra</name>
    <dbReference type="NCBI Taxonomy" id="2927977"/>
    <lineage>
        <taxon>Bacteria</taxon>
        <taxon>Pseudomonadati</taxon>
        <taxon>Acidobacteriota</taxon>
        <taxon>Holophagae</taxon>
        <taxon>Holophagales</taxon>
        <taxon>Holophagaceae</taxon>
        <taxon>Geothrix</taxon>
    </lineage>
</organism>
<dbReference type="CDD" id="cd16345">
    <property type="entry name" value="LMWP_ArsC"/>
    <property type="match status" value="1"/>
</dbReference>
<protein>
    <submittedName>
        <fullName evidence="3">Protein-tyrosine-phosphatase</fullName>
    </submittedName>
</protein>
<dbReference type="SMART" id="SM00226">
    <property type="entry name" value="LMWPc"/>
    <property type="match status" value="1"/>
</dbReference>
<evidence type="ECO:0000313" key="3">
    <source>
        <dbReference type="EMBL" id="GLH70331.1"/>
    </source>
</evidence>
<gene>
    <name evidence="3" type="ORF">GETHPA_18640</name>
</gene>
<comment type="caution">
    <text evidence="3">The sequence shown here is derived from an EMBL/GenBank/DDBJ whole genome shotgun (WGS) entry which is preliminary data.</text>
</comment>
<dbReference type="SUPFAM" id="SSF52788">
    <property type="entry name" value="Phosphotyrosine protein phosphatases I"/>
    <property type="match status" value="1"/>
</dbReference>
<keyword evidence="1" id="KW-0059">Arsenical resistance</keyword>